<evidence type="ECO:0008006" key="4">
    <source>
        <dbReference type="Google" id="ProtNLM"/>
    </source>
</evidence>
<evidence type="ECO:0000313" key="2">
    <source>
        <dbReference type="EMBL" id="OWP48094.1"/>
    </source>
</evidence>
<evidence type="ECO:0000313" key="3">
    <source>
        <dbReference type="Proteomes" id="UP000198145"/>
    </source>
</evidence>
<dbReference type="InterPro" id="IPR047814">
    <property type="entry name" value="TfpX/TfpZ-like"/>
</dbReference>
<evidence type="ECO:0000256" key="1">
    <source>
        <dbReference type="SAM" id="Phobius"/>
    </source>
</evidence>
<reference evidence="2 3" key="1">
    <citation type="submission" date="2017-06" db="EMBL/GenBank/DDBJ databases">
        <title>Draft genome of Pseudomonas nitroreducens DF05.</title>
        <authorList>
            <person name="Iyer R."/>
        </authorList>
    </citation>
    <scope>NUCLEOTIDE SEQUENCE [LARGE SCALE GENOMIC DNA]</scope>
    <source>
        <strain evidence="2 3">DF05</strain>
    </source>
</reference>
<protein>
    <recommendedName>
        <fullName evidence="4">Type IV pilin accessory protein</fullName>
    </recommendedName>
</protein>
<sequence length="243" mass="26637">MSRYKAFIYHLLLSCLGGAALLLLCWLVWYPAPMLEAIGGQEIFLLILGVDITLGPLLTLVVFSTQKKSLKFDLAVVALLQVSALVYGVETLLEARPVYVAADGESFEVIQAPSVSPIILAKANASLPWWGPKWVGTRAPEGRYDTDAVNDLRKIGAGPGHLPQLHIPYAEMRERILSNAKPISDLKALHPEKIPAIEQWLMRHDQTDASVVYQPIKINVSSYVVMLDAKTAEPVGIAPFTAQ</sequence>
<dbReference type="RefSeq" id="WP_088421143.1">
    <property type="nucleotide sequence ID" value="NZ_NJBA01000010.1"/>
</dbReference>
<keyword evidence="1" id="KW-0812">Transmembrane</keyword>
<comment type="caution">
    <text evidence="2">The sequence shown here is derived from an EMBL/GenBank/DDBJ whole genome shotgun (WGS) entry which is preliminary data.</text>
</comment>
<dbReference type="AlphaFoldDB" id="A0A246F4E9"/>
<accession>A0A246F4E9</accession>
<dbReference type="NCBIfam" id="NF041437">
    <property type="entry name" value="TfpZ"/>
    <property type="match status" value="1"/>
</dbReference>
<keyword evidence="1" id="KW-0472">Membrane</keyword>
<dbReference type="Proteomes" id="UP000198145">
    <property type="component" value="Unassembled WGS sequence"/>
</dbReference>
<organism evidence="2 3">
    <name type="scientific">Pseudomonas nitroreducens</name>
    <dbReference type="NCBI Taxonomy" id="46680"/>
    <lineage>
        <taxon>Bacteria</taxon>
        <taxon>Pseudomonadati</taxon>
        <taxon>Pseudomonadota</taxon>
        <taxon>Gammaproteobacteria</taxon>
        <taxon>Pseudomonadales</taxon>
        <taxon>Pseudomonadaceae</taxon>
        <taxon>Pseudomonas</taxon>
    </lineage>
</organism>
<keyword evidence="1" id="KW-1133">Transmembrane helix</keyword>
<name>A0A246F4E9_PSENT</name>
<gene>
    <name evidence="2" type="ORF">CEG18_24620</name>
</gene>
<proteinExistence type="predicted"/>
<feature type="transmembrane region" description="Helical" evidence="1">
    <location>
        <begin position="43"/>
        <end position="63"/>
    </location>
</feature>
<feature type="transmembrane region" description="Helical" evidence="1">
    <location>
        <begin position="7"/>
        <end position="31"/>
    </location>
</feature>
<dbReference type="EMBL" id="NJBA01000010">
    <property type="protein sequence ID" value="OWP48094.1"/>
    <property type="molecule type" value="Genomic_DNA"/>
</dbReference>